<dbReference type="Proteomes" id="UP001489333">
    <property type="component" value="Unassembled WGS sequence"/>
</dbReference>
<keyword evidence="3" id="KW-1185">Reference proteome</keyword>
<feature type="transmembrane region" description="Helical" evidence="1">
    <location>
        <begin position="109"/>
        <end position="129"/>
    </location>
</feature>
<organism evidence="2 3">
    <name type="scientific">Shewanella vaxholmensis</name>
    <dbReference type="NCBI Taxonomy" id="3063535"/>
    <lineage>
        <taxon>Bacteria</taxon>
        <taxon>Pseudomonadati</taxon>
        <taxon>Pseudomonadota</taxon>
        <taxon>Gammaproteobacteria</taxon>
        <taxon>Alteromonadales</taxon>
        <taxon>Shewanellaceae</taxon>
        <taxon>Shewanella</taxon>
    </lineage>
</organism>
<sequence>MQSSNKFMVIMPLAALFSGALLALMIKLNSQLALYSSPLMASWIAHGVGILTVLLMLTALGVWRRFTRKQVVSSQISRSLQLLPWWAYLGGLPGALTVVLAAMSVNSDLALAGTLALMLVGQLVFSCLCDRLGYLGMVKRHIPVAEIAAMVMISLGAILVIFSRY</sequence>
<dbReference type="PANTHER" id="PTHR34821:SF2">
    <property type="entry name" value="INNER MEMBRANE PROTEIN YDCZ"/>
    <property type="match status" value="1"/>
</dbReference>
<feature type="transmembrane region" description="Helical" evidence="1">
    <location>
        <begin position="141"/>
        <end position="162"/>
    </location>
</feature>
<reference evidence="2 3" key="1">
    <citation type="submission" date="2024-04" db="EMBL/GenBank/DDBJ databases">
        <title>Novel Shewanella species isolated from Baltic Sea sediments.</title>
        <authorList>
            <person name="Martin-Rodriguez A.J."/>
            <person name="Fernandez-Juarez V."/>
            <person name="Valeriano V.D."/>
            <person name="Mihindukulasooriya I."/>
            <person name="Ceresnova L."/>
            <person name="Joffre E."/>
            <person name="Jensie-Markopoulos S."/>
            <person name="Moore E.R.B."/>
            <person name="Sjoling A."/>
        </authorList>
    </citation>
    <scope>NUCLEOTIDE SEQUENCE [LARGE SCALE GENOMIC DNA]</scope>
    <source>
        <strain evidence="2 3">VAX-SP0-0CM-1</strain>
    </source>
</reference>
<keyword evidence="1" id="KW-0472">Membrane</keyword>
<gene>
    <name evidence="2" type="ORF">AAGS29_11165</name>
</gene>
<keyword evidence="1" id="KW-0812">Transmembrane</keyword>
<keyword evidence="1" id="KW-1133">Transmembrane helix</keyword>
<comment type="caution">
    <text evidence="2">The sequence shown here is derived from an EMBL/GenBank/DDBJ whole genome shotgun (WGS) entry which is preliminary data.</text>
</comment>
<evidence type="ECO:0000256" key="1">
    <source>
        <dbReference type="SAM" id="Phobius"/>
    </source>
</evidence>
<proteinExistence type="predicted"/>
<evidence type="ECO:0000313" key="2">
    <source>
        <dbReference type="EMBL" id="MEM6249152.1"/>
    </source>
</evidence>
<dbReference type="EMBL" id="JBCHKU010000014">
    <property type="protein sequence ID" value="MEM6249152.1"/>
    <property type="molecule type" value="Genomic_DNA"/>
</dbReference>
<dbReference type="InterPro" id="IPR006750">
    <property type="entry name" value="YdcZ"/>
</dbReference>
<dbReference type="Pfam" id="PF04657">
    <property type="entry name" value="DMT_YdcZ"/>
    <property type="match status" value="1"/>
</dbReference>
<evidence type="ECO:0000313" key="3">
    <source>
        <dbReference type="Proteomes" id="UP001489333"/>
    </source>
</evidence>
<feature type="transmembrane region" description="Helical" evidence="1">
    <location>
        <begin position="83"/>
        <end position="103"/>
    </location>
</feature>
<protein>
    <submittedName>
        <fullName evidence="2">DMT family transporter</fullName>
    </submittedName>
</protein>
<accession>A0ABU9USC1</accession>
<feature type="transmembrane region" description="Helical" evidence="1">
    <location>
        <begin position="43"/>
        <end position="63"/>
    </location>
</feature>
<name>A0ABU9USC1_9GAMM</name>
<dbReference type="PANTHER" id="PTHR34821">
    <property type="entry name" value="INNER MEMBRANE PROTEIN YDCZ"/>
    <property type="match status" value="1"/>
</dbReference>
<dbReference type="RefSeq" id="WP_342902091.1">
    <property type="nucleotide sequence ID" value="NZ_JBCHKU010000014.1"/>
</dbReference>